<dbReference type="OrthoDB" id="10328439at2759"/>
<protein>
    <submittedName>
        <fullName evidence="1">Uncharacterized protein</fullName>
    </submittedName>
</protein>
<dbReference type="EMBL" id="CACVKT020009053">
    <property type="protein sequence ID" value="CAC5419834.1"/>
    <property type="molecule type" value="Genomic_DNA"/>
</dbReference>
<keyword evidence="2" id="KW-1185">Reference proteome</keyword>
<evidence type="ECO:0000313" key="1">
    <source>
        <dbReference type="EMBL" id="CAC5419834.1"/>
    </source>
</evidence>
<gene>
    <name evidence="1" type="ORF">MCOR_52124</name>
</gene>
<proteinExistence type="predicted"/>
<name>A0A6J8EGT5_MYTCO</name>
<sequence>MLENHWLELHNCNIVDNTFRDEHESVWTELMNGLLLELCQRYDKKLLEHLVDYVRTEAAFKQCQSAVFHWTDIPLLKFYNRKNRFDVEVIHAVFPPSAIYSLIHWKILALLIKGTEDVENIISYENKVSLYQCNIQSVIMVTNSHFRLDKLNRQKAQFSGLPIYKWNDGESVYQIRHLVANYVFPRRWPAREEMEEIRKDRRIRTINNIHG</sequence>
<dbReference type="AlphaFoldDB" id="A0A6J8EGT5"/>
<reference evidence="1 2" key="1">
    <citation type="submission" date="2020-06" db="EMBL/GenBank/DDBJ databases">
        <authorList>
            <person name="Li R."/>
            <person name="Bekaert M."/>
        </authorList>
    </citation>
    <scope>NUCLEOTIDE SEQUENCE [LARGE SCALE GENOMIC DNA]</scope>
    <source>
        <strain evidence="2">wild</strain>
    </source>
</reference>
<organism evidence="1 2">
    <name type="scientific">Mytilus coruscus</name>
    <name type="common">Sea mussel</name>
    <dbReference type="NCBI Taxonomy" id="42192"/>
    <lineage>
        <taxon>Eukaryota</taxon>
        <taxon>Metazoa</taxon>
        <taxon>Spiralia</taxon>
        <taxon>Lophotrochozoa</taxon>
        <taxon>Mollusca</taxon>
        <taxon>Bivalvia</taxon>
        <taxon>Autobranchia</taxon>
        <taxon>Pteriomorphia</taxon>
        <taxon>Mytilida</taxon>
        <taxon>Mytiloidea</taxon>
        <taxon>Mytilidae</taxon>
        <taxon>Mytilinae</taxon>
        <taxon>Mytilus</taxon>
    </lineage>
</organism>
<dbReference type="Proteomes" id="UP000507470">
    <property type="component" value="Unassembled WGS sequence"/>
</dbReference>
<evidence type="ECO:0000313" key="2">
    <source>
        <dbReference type="Proteomes" id="UP000507470"/>
    </source>
</evidence>
<accession>A0A6J8EGT5</accession>